<keyword evidence="2" id="KW-1185">Reference proteome</keyword>
<accession>A0ACC2I045</accession>
<reference evidence="1" key="1">
    <citation type="submission" date="2022-11" db="EMBL/GenBank/DDBJ databases">
        <title>Genome Sequence of Boeremia exigua.</title>
        <authorList>
            <person name="Buettner E."/>
        </authorList>
    </citation>
    <scope>NUCLEOTIDE SEQUENCE</scope>
    <source>
        <strain evidence="1">CU02</strain>
    </source>
</reference>
<gene>
    <name evidence="1" type="ORF">OPT61_g8218</name>
</gene>
<proteinExistence type="predicted"/>
<comment type="caution">
    <text evidence="1">The sequence shown here is derived from an EMBL/GenBank/DDBJ whole genome shotgun (WGS) entry which is preliminary data.</text>
</comment>
<name>A0ACC2I045_9PLEO</name>
<sequence length="911" mass="101769">MIPSFIRRLSAGAGAAPGAAPVSPNDAVLHANQNPSSAIRPAAGDTDTNAEAPAARNAPQATSGQPVPLLERVRRYSSFTRRPNDVVVDEETADDDSGINATTAPIDIPSDAADMSSNPSRALENPFRGLDLSAPVSSAPTAVLSTAGQNAGGMSESLPADDGFAHLRARIHEIRALGITEQERAQMIHGLMIERYNHMRPTSPSSFVSHDRPFTPNSAHSVFSDIHASSPLSAASDVDVENPYKLRPGDTSPTYRTIEHNDDEDEEDQVEEERVLGCQHYKRNVKVQCYDCRHWYTCRHCHDEVEDHALNRKATQNMLCMACGTPQKASDECKKCGTEAACYYCDICKLWDNNARKKIYHCPDCGICRRGAGLGKDYAHCQRCNVCITISHADSHVCIPRATDSGCPICTDYLFTSSAAVVSMPCGHYMHKQCYTLYMETAYKCPICKKSAVKMDLQWRKLTSAIESQPMPEQFENTRAIIQCNDCSRKSSVKYHWLGNQCENCDSYNTTELRILNGPDSEEAANTILDADINSGTRSPASVSSPQSQALRSPRYYFQPDEPEETWLPGQLPSFPFQMPQFPGRPRMPDMPQMPRMPGFPSLPQFPQFPNMPRMPQMPQMPQMRRDAEEMLERFRRSMDAYLNPTGEVRDEQVPFIDLGDDDRRETTEATDGTQVKGPYLPQYYFERFSQALTRFRNELNPGLEEIPDLNLSEDQDPEGLQFWGEDGGRLEQRINAGDDGDDGDDDATDDGSSSEESHHEDDDDDDEDNADEENKRGTDWDLPGHQMSSTKKASGKTQRSAIADVVAREYTIHLHKRVHGVSFKKRAPRAIKEIRAFAEKAMGTSDVRLDPQLNKKVWESGIKGVPFRLRVRISRKRNDEEGAKEKLYSYVQAVNVKDPKGLHTQVVEDA</sequence>
<organism evidence="1 2">
    <name type="scientific">Boeremia exigua</name>
    <dbReference type="NCBI Taxonomy" id="749465"/>
    <lineage>
        <taxon>Eukaryota</taxon>
        <taxon>Fungi</taxon>
        <taxon>Dikarya</taxon>
        <taxon>Ascomycota</taxon>
        <taxon>Pezizomycotina</taxon>
        <taxon>Dothideomycetes</taxon>
        <taxon>Pleosporomycetidae</taxon>
        <taxon>Pleosporales</taxon>
        <taxon>Pleosporineae</taxon>
        <taxon>Didymellaceae</taxon>
        <taxon>Boeremia</taxon>
    </lineage>
</organism>
<dbReference type="Proteomes" id="UP001153331">
    <property type="component" value="Unassembled WGS sequence"/>
</dbReference>
<evidence type="ECO:0000313" key="1">
    <source>
        <dbReference type="EMBL" id="KAJ8108374.1"/>
    </source>
</evidence>
<evidence type="ECO:0000313" key="2">
    <source>
        <dbReference type="Proteomes" id="UP001153331"/>
    </source>
</evidence>
<protein>
    <submittedName>
        <fullName evidence="1">Uncharacterized protein</fullName>
    </submittedName>
</protein>
<dbReference type="EMBL" id="JAPHNI010000757">
    <property type="protein sequence ID" value="KAJ8108374.1"/>
    <property type="molecule type" value="Genomic_DNA"/>
</dbReference>